<proteinExistence type="predicted"/>
<name>A0ABQ7TVD7_SOLTU</name>
<comment type="caution">
    <text evidence="1">The sequence shown here is derived from an EMBL/GenBank/DDBJ whole genome shotgun (WGS) entry which is preliminary data.</text>
</comment>
<accession>A0ABQ7TVD7</accession>
<keyword evidence="2" id="KW-1185">Reference proteome</keyword>
<dbReference type="Proteomes" id="UP000826656">
    <property type="component" value="Unassembled WGS sequence"/>
</dbReference>
<gene>
    <name evidence="1" type="ORF">KY290_036797</name>
</gene>
<evidence type="ECO:0000313" key="2">
    <source>
        <dbReference type="Proteomes" id="UP000826656"/>
    </source>
</evidence>
<sequence>MDESMVSEPKPCEKYSKAWVKGTVQGRWKSPRSMNPTLNLSLVKNILRQGSKEGFKDSGRVHSR</sequence>
<reference evidence="1 2" key="1">
    <citation type="journal article" date="2021" name="bioRxiv">
        <title>Chromosome-scale and haplotype-resolved genome assembly of a tetraploid potato cultivar.</title>
        <authorList>
            <person name="Sun H."/>
            <person name="Jiao W.-B."/>
            <person name="Krause K."/>
            <person name="Campoy J.A."/>
            <person name="Goel M."/>
            <person name="Folz-Donahue K."/>
            <person name="Kukat C."/>
            <person name="Huettel B."/>
            <person name="Schneeberger K."/>
        </authorList>
    </citation>
    <scope>NUCLEOTIDE SEQUENCE [LARGE SCALE GENOMIC DNA]</scope>
    <source>
        <strain evidence="1">SolTubOtavaFocal</strain>
        <tissue evidence="1">Leaves</tissue>
    </source>
</reference>
<organism evidence="1 2">
    <name type="scientific">Solanum tuberosum</name>
    <name type="common">Potato</name>
    <dbReference type="NCBI Taxonomy" id="4113"/>
    <lineage>
        <taxon>Eukaryota</taxon>
        <taxon>Viridiplantae</taxon>
        <taxon>Streptophyta</taxon>
        <taxon>Embryophyta</taxon>
        <taxon>Tracheophyta</taxon>
        <taxon>Spermatophyta</taxon>
        <taxon>Magnoliopsida</taxon>
        <taxon>eudicotyledons</taxon>
        <taxon>Gunneridae</taxon>
        <taxon>Pentapetalae</taxon>
        <taxon>asterids</taxon>
        <taxon>lamiids</taxon>
        <taxon>Solanales</taxon>
        <taxon>Solanaceae</taxon>
        <taxon>Solanoideae</taxon>
        <taxon>Solaneae</taxon>
        <taxon>Solanum</taxon>
    </lineage>
</organism>
<protein>
    <submittedName>
        <fullName evidence="1">Uncharacterized protein</fullName>
    </submittedName>
</protein>
<evidence type="ECO:0000313" key="1">
    <source>
        <dbReference type="EMBL" id="KAH0738092.1"/>
    </source>
</evidence>
<dbReference type="EMBL" id="JAIVGD010000028">
    <property type="protein sequence ID" value="KAH0738092.1"/>
    <property type="molecule type" value="Genomic_DNA"/>
</dbReference>